<accession>A0ABT3J5S3</accession>
<dbReference type="RefSeq" id="WP_264772645.1">
    <property type="nucleotide sequence ID" value="NZ_JAPDOG010000014.1"/>
</dbReference>
<evidence type="ECO:0000313" key="2">
    <source>
        <dbReference type="EMBL" id="MCW3783011.1"/>
    </source>
</evidence>
<dbReference type="EMBL" id="JAPDOG010000014">
    <property type="protein sequence ID" value="MCW3783011.1"/>
    <property type="molecule type" value="Genomic_DNA"/>
</dbReference>
<protein>
    <submittedName>
        <fullName evidence="2">Uncharacterized protein</fullName>
    </submittedName>
</protein>
<dbReference type="Proteomes" id="UP001207582">
    <property type="component" value="Unassembled WGS sequence"/>
</dbReference>
<reference evidence="2 3" key="1">
    <citation type="submission" date="2022-10" db="EMBL/GenBank/DDBJ databases">
        <title>Defluviimonas sp. CAU 1641 isolated from mud.</title>
        <authorList>
            <person name="Kim W."/>
        </authorList>
    </citation>
    <scope>NUCLEOTIDE SEQUENCE [LARGE SCALE GENOMIC DNA]</scope>
    <source>
        <strain evidence="2 3">CAU 1641</strain>
    </source>
</reference>
<evidence type="ECO:0000313" key="3">
    <source>
        <dbReference type="Proteomes" id="UP001207582"/>
    </source>
</evidence>
<organism evidence="2 3">
    <name type="scientific">Defluviimonas salinarum</name>
    <dbReference type="NCBI Taxonomy" id="2992147"/>
    <lineage>
        <taxon>Bacteria</taxon>
        <taxon>Pseudomonadati</taxon>
        <taxon>Pseudomonadota</taxon>
        <taxon>Alphaproteobacteria</taxon>
        <taxon>Rhodobacterales</taxon>
        <taxon>Paracoccaceae</taxon>
        <taxon>Albidovulum</taxon>
    </lineage>
</organism>
<evidence type="ECO:0000256" key="1">
    <source>
        <dbReference type="SAM" id="MobiDB-lite"/>
    </source>
</evidence>
<feature type="region of interest" description="Disordered" evidence="1">
    <location>
        <begin position="75"/>
        <end position="97"/>
    </location>
</feature>
<sequence>MHWFLTIFVILAKPVTDGGSEKPGDLLKYLPMGATQTEAQCEEIAADFTGALRATGQDSVIVLHNCTPIPVATSDAIGDAQGWTPPDEGGWPAKETD</sequence>
<proteinExistence type="predicted"/>
<comment type="caution">
    <text evidence="2">The sequence shown here is derived from an EMBL/GenBank/DDBJ whole genome shotgun (WGS) entry which is preliminary data.</text>
</comment>
<name>A0ABT3J5S3_9RHOB</name>
<keyword evidence="3" id="KW-1185">Reference proteome</keyword>
<gene>
    <name evidence="2" type="ORF">OM960_15790</name>
</gene>